<reference evidence="2 3" key="1">
    <citation type="submission" date="2024-10" db="EMBL/GenBank/DDBJ databases">
        <title>Updated reference genomes for cyclostephanoid diatoms.</title>
        <authorList>
            <person name="Roberts W.R."/>
            <person name="Alverson A.J."/>
        </authorList>
    </citation>
    <scope>NUCLEOTIDE SEQUENCE [LARGE SCALE GENOMIC DNA]</scope>
    <source>
        <strain evidence="2 3">AJA010-31</strain>
    </source>
</reference>
<dbReference type="EMBL" id="JALLPJ020000078">
    <property type="protein sequence ID" value="KAL3803238.1"/>
    <property type="molecule type" value="Genomic_DNA"/>
</dbReference>
<dbReference type="Proteomes" id="UP001530400">
    <property type="component" value="Unassembled WGS sequence"/>
</dbReference>
<gene>
    <name evidence="2" type="ORF">ACHAWO_005595</name>
</gene>
<evidence type="ECO:0000256" key="1">
    <source>
        <dbReference type="SAM" id="MobiDB-lite"/>
    </source>
</evidence>
<name>A0ABD3QS42_9STRA</name>
<feature type="compositionally biased region" description="Polar residues" evidence="1">
    <location>
        <begin position="101"/>
        <end position="118"/>
    </location>
</feature>
<feature type="region of interest" description="Disordered" evidence="1">
    <location>
        <begin position="1"/>
        <end position="236"/>
    </location>
</feature>
<feature type="compositionally biased region" description="Polar residues" evidence="1">
    <location>
        <begin position="170"/>
        <end position="181"/>
    </location>
</feature>
<comment type="caution">
    <text evidence="2">The sequence shown here is derived from an EMBL/GenBank/DDBJ whole genome shotgun (WGS) entry which is preliminary data.</text>
</comment>
<keyword evidence="3" id="KW-1185">Reference proteome</keyword>
<evidence type="ECO:0000313" key="3">
    <source>
        <dbReference type="Proteomes" id="UP001530400"/>
    </source>
</evidence>
<dbReference type="AlphaFoldDB" id="A0ABD3QS42"/>
<feature type="compositionally biased region" description="Polar residues" evidence="1">
    <location>
        <begin position="134"/>
        <end position="146"/>
    </location>
</feature>
<proteinExistence type="predicted"/>
<protein>
    <submittedName>
        <fullName evidence="2">Uncharacterized protein</fullName>
    </submittedName>
</protein>
<feature type="compositionally biased region" description="Basic residues" evidence="1">
    <location>
        <begin position="42"/>
        <end position="64"/>
    </location>
</feature>
<evidence type="ECO:0000313" key="2">
    <source>
        <dbReference type="EMBL" id="KAL3803238.1"/>
    </source>
</evidence>
<accession>A0ABD3QS42</accession>
<sequence length="253" mass="27431">MTSYGKPPKDKISAYAKEGSNWSTTAMPSQSTGARPNSDALKKKHYRARGCRGGASRKGRKKQLNRQPSNDDREELDDLNPSPSLPTSGFVANDIDDEQSSKVSGQNQPQNVQPSYDQADNPPPKKVTFAPHNPTETHSYSSNNFIESKEGGGSKLHKFMHPFAGFGKSAATTTQPKSPTSHMAILPKESDAEGNIELTLLPDENSHPNSIISPAHRTGVKGSPARSPGFSFFSISPRSYLTGRKSKAQKLSH</sequence>
<organism evidence="2 3">
    <name type="scientific">Cyclotella atomus</name>
    <dbReference type="NCBI Taxonomy" id="382360"/>
    <lineage>
        <taxon>Eukaryota</taxon>
        <taxon>Sar</taxon>
        <taxon>Stramenopiles</taxon>
        <taxon>Ochrophyta</taxon>
        <taxon>Bacillariophyta</taxon>
        <taxon>Coscinodiscophyceae</taxon>
        <taxon>Thalassiosirophycidae</taxon>
        <taxon>Stephanodiscales</taxon>
        <taxon>Stephanodiscaceae</taxon>
        <taxon>Cyclotella</taxon>
    </lineage>
</organism>
<feature type="compositionally biased region" description="Polar residues" evidence="1">
    <location>
        <begin position="20"/>
        <end position="35"/>
    </location>
</feature>